<accession>A0A5M3XU45</accession>
<dbReference type="OrthoDB" id="3225333at2"/>
<reference evidence="2 3" key="1">
    <citation type="submission" date="2019-10" db="EMBL/GenBank/DDBJ databases">
        <title>Whole genome shotgun sequence of Acrocarpospora pleiomorpha NBRC 16267.</title>
        <authorList>
            <person name="Ichikawa N."/>
            <person name="Kimura A."/>
            <person name="Kitahashi Y."/>
            <person name="Komaki H."/>
            <person name="Oguchi A."/>
        </authorList>
    </citation>
    <scope>NUCLEOTIDE SEQUENCE [LARGE SCALE GENOMIC DNA]</scope>
    <source>
        <strain evidence="2 3">NBRC 16267</strain>
    </source>
</reference>
<dbReference type="Gene3D" id="2.60.120.200">
    <property type="match status" value="1"/>
</dbReference>
<dbReference type="AlphaFoldDB" id="A0A5M3XU45"/>
<evidence type="ECO:0000313" key="2">
    <source>
        <dbReference type="EMBL" id="GES24757.1"/>
    </source>
</evidence>
<dbReference type="EMBL" id="BLAF01000056">
    <property type="protein sequence ID" value="GES24757.1"/>
    <property type="molecule type" value="Genomic_DNA"/>
</dbReference>
<proteinExistence type="predicted"/>
<evidence type="ECO:0000313" key="3">
    <source>
        <dbReference type="Proteomes" id="UP000377595"/>
    </source>
</evidence>
<gene>
    <name evidence="2" type="ORF">Aple_076560</name>
</gene>
<feature type="signal peptide" evidence="1">
    <location>
        <begin position="1"/>
        <end position="25"/>
    </location>
</feature>
<keyword evidence="3" id="KW-1185">Reference proteome</keyword>
<evidence type="ECO:0000256" key="1">
    <source>
        <dbReference type="SAM" id="SignalP"/>
    </source>
</evidence>
<feature type="chain" id="PRO_5024292249" description="DUF11 domain-containing protein" evidence="1">
    <location>
        <begin position="26"/>
        <end position="564"/>
    </location>
</feature>
<evidence type="ECO:0008006" key="4">
    <source>
        <dbReference type="Google" id="ProtNLM"/>
    </source>
</evidence>
<dbReference type="Proteomes" id="UP000377595">
    <property type="component" value="Unassembled WGS sequence"/>
</dbReference>
<organism evidence="2 3">
    <name type="scientific">Acrocarpospora pleiomorpha</name>
    <dbReference type="NCBI Taxonomy" id="90975"/>
    <lineage>
        <taxon>Bacteria</taxon>
        <taxon>Bacillati</taxon>
        <taxon>Actinomycetota</taxon>
        <taxon>Actinomycetes</taxon>
        <taxon>Streptosporangiales</taxon>
        <taxon>Streptosporangiaceae</taxon>
        <taxon>Acrocarpospora</taxon>
    </lineage>
</organism>
<dbReference type="SUPFAM" id="SSF49899">
    <property type="entry name" value="Concanavalin A-like lectins/glucanases"/>
    <property type="match status" value="1"/>
</dbReference>
<comment type="caution">
    <text evidence="2">The sequence shown here is derived from an EMBL/GenBank/DDBJ whole genome shotgun (WGS) entry which is preliminary data.</text>
</comment>
<keyword evidence="1" id="KW-0732">Signal</keyword>
<dbReference type="InterPro" id="IPR013320">
    <property type="entry name" value="ConA-like_dom_sf"/>
</dbReference>
<sequence>MVGRIAAATVLAGLSVTVTTSPASAAQLRFESFAGARISSSGWVIGSSRGADSPCATATTATVAGFLPACREVVAGKGKPDPDGGGAFRLTDNSSFNAGSLLLDKPIKADRGVTFEFDMYQYKGKPPTDKFGARGANGIAFWIVDGAETKVDPGEAGGGLGYKGLSGAFVGIGFDEFGNFSSTPGGPGGPGLKPNSVAVRGSAAAGYDYISGKSLDPATHPLAIDAATRRADAKRHVTVDINSSNVMNVRINFNDGKGPTPVVTDLDLDKLPGQEPLPKTLKVGWAAATGNAAAVHEIGGFSARTLGADLKLNVTDNGPWQGGETGAYNLDVVVNPNLGWSEDPVKLNWTVPAGVTATAAKGDGWACTIAGRVVACTSVTQIAPGAHYPPVKVDVALGTSVSGSAVATGAIEAGLGDTKVTSTVSVKPADLKPVVGKPVVKISSSPNPYVAGGRFTYTASAANPGSGAMNDASIAVTWPPAFKPLKWKCTATGGAVCPAAAGTGDIDITVDLPAGGALTYTQVCTMPVGVVTSFTASVAVVAPGSGCTADKPCVAAETNKPPLY</sequence>
<dbReference type="RefSeq" id="WP_155349578.1">
    <property type="nucleotide sequence ID" value="NZ_BAAAHM010000036.1"/>
</dbReference>
<protein>
    <recommendedName>
        <fullName evidence="4">DUF11 domain-containing protein</fullName>
    </recommendedName>
</protein>
<name>A0A5M3XU45_9ACTN</name>